<organism evidence="1 2">
    <name type="scientific">Adlercreutzia mucosicola</name>
    <dbReference type="NCBI Taxonomy" id="580026"/>
    <lineage>
        <taxon>Bacteria</taxon>
        <taxon>Bacillati</taxon>
        <taxon>Actinomycetota</taxon>
        <taxon>Coriobacteriia</taxon>
        <taxon>Eggerthellales</taxon>
        <taxon>Eggerthellaceae</taxon>
        <taxon>Adlercreutzia</taxon>
    </lineage>
</organism>
<dbReference type="EMBL" id="WSRR01000013">
    <property type="protein sequence ID" value="MVX61074.1"/>
    <property type="molecule type" value="Genomic_DNA"/>
</dbReference>
<proteinExistence type="predicted"/>
<name>A0A6N8JPP7_9ACTN</name>
<dbReference type="OrthoDB" id="4578284at2"/>
<keyword evidence="2" id="KW-1185">Reference proteome</keyword>
<dbReference type="AlphaFoldDB" id="A0A6N8JPP7"/>
<dbReference type="RefSeq" id="WP_160346012.1">
    <property type="nucleotide sequence ID" value="NZ_WSRR01000013.1"/>
</dbReference>
<gene>
    <name evidence="1" type="ORF">GKZ27_06365</name>
</gene>
<accession>A0A6N8JPP7</accession>
<dbReference type="Pfam" id="PF22014">
    <property type="entry name" value="DUF6932"/>
    <property type="match status" value="1"/>
</dbReference>
<evidence type="ECO:0000313" key="2">
    <source>
        <dbReference type="Proteomes" id="UP000463388"/>
    </source>
</evidence>
<sequence length="178" mass="20069">MIPTLQDIGANRTVLPLGRYLATMEEVERVYVPEGDRDRRDIWDAFQRVSSIVRQAYGKLAAVWIGGSFVTSEARPQDIDVVFLVTADSYCTAVEEPQGQFVSQILLGANPVVQCLDELVDSFLMVVPPTQMGYEHNYMLARGYWDQFWSKTRFAEGDGRWLYPAAGYLEVIIDGYGA</sequence>
<evidence type="ECO:0000313" key="1">
    <source>
        <dbReference type="EMBL" id="MVX61074.1"/>
    </source>
</evidence>
<comment type="caution">
    <text evidence="1">The sequence shown here is derived from an EMBL/GenBank/DDBJ whole genome shotgun (WGS) entry which is preliminary data.</text>
</comment>
<protein>
    <submittedName>
        <fullName evidence="1">Uncharacterized protein</fullName>
    </submittedName>
</protein>
<dbReference type="InterPro" id="IPR053860">
    <property type="entry name" value="DUF6932"/>
</dbReference>
<reference evidence="1 2" key="1">
    <citation type="submission" date="2019-12" db="EMBL/GenBank/DDBJ databases">
        <title>Microbes associate with the intestines of laboratory mice.</title>
        <authorList>
            <person name="Navarre W."/>
            <person name="Wong E."/>
        </authorList>
    </citation>
    <scope>NUCLEOTIDE SEQUENCE [LARGE SCALE GENOMIC DNA]</scope>
    <source>
        <strain evidence="1 2">NM66_B29</strain>
    </source>
</reference>
<dbReference type="Proteomes" id="UP000463388">
    <property type="component" value="Unassembled WGS sequence"/>
</dbReference>